<feature type="signal peptide" evidence="2">
    <location>
        <begin position="1"/>
        <end position="21"/>
    </location>
</feature>
<feature type="transmembrane region" description="Helical" evidence="1">
    <location>
        <begin position="173"/>
        <end position="195"/>
    </location>
</feature>
<evidence type="ECO:0000313" key="3">
    <source>
        <dbReference type="EMBL" id="MCB7388710.1"/>
    </source>
</evidence>
<keyword evidence="1" id="KW-1133">Transmembrane helix</keyword>
<evidence type="ECO:0000256" key="1">
    <source>
        <dbReference type="SAM" id="Phobius"/>
    </source>
</evidence>
<keyword evidence="2" id="KW-0732">Signal</keyword>
<dbReference type="Proteomes" id="UP001299546">
    <property type="component" value="Unassembled WGS sequence"/>
</dbReference>
<feature type="chain" id="PRO_5045679511" evidence="2">
    <location>
        <begin position="22"/>
        <end position="209"/>
    </location>
</feature>
<proteinExistence type="predicted"/>
<gene>
    <name evidence="3" type="ORF">LIZ65_15585</name>
</gene>
<keyword evidence="1" id="KW-0812">Transmembrane</keyword>
<evidence type="ECO:0000313" key="4">
    <source>
        <dbReference type="Proteomes" id="UP001299546"/>
    </source>
</evidence>
<comment type="caution">
    <text evidence="3">The sequence shown here is derived from an EMBL/GenBank/DDBJ whole genome shotgun (WGS) entry which is preliminary data.</text>
</comment>
<sequence>MKKKGIGMAVACILGITLAGAGIAKADYYEHHIDWQGYCMQAKDVTVTEEQKEEWVQDGVIEEKLTEESQLLTREFRESNWKEPWLTYEGTYYVDIGELNAMRLEAGETSKETSVTFYIDENDKDKNYISVNVKLISEAGESGSKGEAESEKILGGIALTSSNVLNMFTAANIVLTMTALAGFSISIYSDFKVLYRYKLMLRKRREGRR</sequence>
<organism evidence="3 4">
    <name type="scientific">Bariatricus massiliensis</name>
    <dbReference type="NCBI Taxonomy" id="1745713"/>
    <lineage>
        <taxon>Bacteria</taxon>
        <taxon>Bacillati</taxon>
        <taxon>Bacillota</taxon>
        <taxon>Clostridia</taxon>
        <taxon>Lachnospirales</taxon>
        <taxon>Lachnospiraceae</taxon>
        <taxon>Bariatricus</taxon>
    </lineage>
</organism>
<keyword evidence="1" id="KW-0472">Membrane</keyword>
<accession>A0ABS8DJT2</accession>
<protein>
    <submittedName>
        <fullName evidence="3">Uncharacterized protein</fullName>
    </submittedName>
</protein>
<reference evidence="3 4" key="1">
    <citation type="submission" date="2021-10" db="EMBL/GenBank/DDBJ databases">
        <title>Collection of gut derived symbiotic bacterial strains cultured from healthy donors.</title>
        <authorList>
            <person name="Lin H."/>
            <person name="Littmann E."/>
            <person name="Kohout C."/>
            <person name="Pamer E.G."/>
        </authorList>
    </citation>
    <scope>NUCLEOTIDE SEQUENCE [LARGE SCALE GENOMIC DNA]</scope>
    <source>
        <strain evidence="3 4">DFI.1.165</strain>
    </source>
</reference>
<dbReference type="RefSeq" id="WP_066732898.1">
    <property type="nucleotide sequence ID" value="NZ_JAJCIQ010000014.1"/>
</dbReference>
<evidence type="ECO:0000256" key="2">
    <source>
        <dbReference type="SAM" id="SignalP"/>
    </source>
</evidence>
<dbReference type="EMBL" id="JAJCIS010000014">
    <property type="protein sequence ID" value="MCB7388710.1"/>
    <property type="molecule type" value="Genomic_DNA"/>
</dbReference>
<keyword evidence="4" id="KW-1185">Reference proteome</keyword>
<name>A0ABS8DJT2_9FIRM</name>